<accession>A0A7W7ZXV6</accession>
<evidence type="ECO:0000259" key="2">
    <source>
        <dbReference type="PROSITE" id="PS50830"/>
    </source>
</evidence>
<dbReference type="InterPro" id="IPR016071">
    <property type="entry name" value="Staphylococal_nuclease_OB-fold"/>
</dbReference>
<feature type="domain" description="TNase-like" evidence="2">
    <location>
        <begin position="40"/>
        <end position="175"/>
    </location>
</feature>
<dbReference type="InterPro" id="IPR035437">
    <property type="entry name" value="SNase_OB-fold_sf"/>
</dbReference>
<dbReference type="AlphaFoldDB" id="A0A7W7ZXV6"/>
<dbReference type="RefSeq" id="WP_184958266.1">
    <property type="nucleotide sequence ID" value="NZ_JACHIN010000001.1"/>
</dbReference>
<organism evidence="3 4">
    <name type="scientific">Nonomuraea endophytica</name>
    <dbReference type="NCBI Taxonomy" id="714136"/>
    <lineage>
        <taxon>Bacteria</taxon>
        <taxon>Bacillati</taxon>
        <taxon>Actinomycetota</taxon>
        <taxon>Actinomycetes</taxon>
        <taxon>Streptosporangiales</taxon>
        <taxon>Streptosporangiaceae</taxon>
        <taxon>Nonomuraea</taxon>
    </lineage>
</organism>
<dbReference type="PROSITE" id="PS50830">
    <property type="entry name" value="TNASE_3"/>
    <property type="match status" value="1"/>
</dbReference>
<comment type="caution">
    <text evidence="3">The sequence shown here is derived from an EMBL/GenBank/DDBJ whole genome shotgun (WGS) entry which is preliminary data.</text>
</comment>
<proteinExistence type="predicted"/>
<dbReference type="EC" id="3.1.31.1" evidence="3"/>
<dbReference type="Proteomes" id="UP000568380">
    <property type="component" value="Unassembled WGS sequence"/>
</dbReference>
<sequence>MRLTVIGILLVVAALGAVWVLADTFVRPPISGLVPASPPPVESARVVWVSDGDTMVVSPVDGQYAGREQRVRLIGIDAPEMHPSPQCWAKKSTDALLKLAPRGSIVTIAFDERKFDDYRRQLRYVWNARGVLVNESQLAEGNAFFLRVWPNVAYEKEFRQQAELARTGKKGLWGGCPDPRPPVHGGNPAVTPRTGQP</sequence>
<name>A0A7W7ZXV6_9ACTN</name>
<dbReference type="Gene3D" id="2.40.50.90">
    <property type="match status" value="1"/>
</dbReference>
<dbReference type="SMART" id="SM00318">
    <property type="entry name" value="SNc"/>
    <property type="match status" value="1"/>
</dbReference>
<protein>
    <submittedName>
        <fullName evidence="3">Micrococcal nuclease</fullName>
        <ecNumber evidence="3">3.1.31.1</ecNumber>
    </submittedName>
</protein>
<feature type="region of interest" description="Disordered" evidence="1">
    <location>
        <begin position="169"/>
        <end position="197"/>
    </location>
</feature>
<evidence type="ECO:0000256" key="1">
    <source>
        <dbReference type="SAM" id="MobiDB-lite"/>
    </source>
</evidence>
<keyword evidence="4" id="KW-1185">Reference proteome</keyword>
<reference evidence="3 4" key="1">
    <citation type="submission" date="2020-08" db="EMBL/GenBank/DDBJ databases">
        <title>Genomic Encyclopedia of Type Strains, Phase IV (KMG-IV): sequencing the most valuable type-strain genomes for metagenomic binning, comparative biology and taxonomic classification.</title>
        <authorList>
            <person name="Goeker M."/>
        </authorList>
    </citation>
    <scope>NUCLEOTIDE SEQUENCE [LARGE SCALE GENOMIC DNA]</scope>
    <source>
        <strain evidence="3 4">DSM 45385</strain>
    </source>
</reference>
<dbReference type="Pfam" id="PF00565">
    <property type="entry name" value="SNase"/>
    <property type="match status" value="1"/>
</dbReference>
<keyword evidence="3" id="KW-0378">Hydrolase</keyword>
<dbReference type="EMBL" id="JACHIN010000001">
    <property type="protein sequence ID" value="MBB5075261.1"/>
    <property type="molecule type" value="Genomic_DNA"/>
</dbReference>
<gene>
    <name evidence="3" type="ORF">HNR40_000707</name>
</gene>
<evidence type="ECO:0000313" key="3">
    <source>
        <dbReference type="EMBL" id="MBB5075261.1"/>
    </source>
</evidence>
<evidence type="ECO:0000313" key="4">
    <source>
        <dbReference type="Proteomes" id="UP000568380"/>
    </source>
</evidence>
<dbReference type="SUPFAM" id="SSF50199">
    <property type="entry name" value="Staphylococcal nuclease"/>
    <property type="match status" value="1"/>
</dbReference>
<dbReference type="GO" id="GO:1990599">
    <property type="term" value="F:3' overhang single-stranded DNA endodeoxyribonuclease activity"/>
    <property type="evidence" value="ECO:0007669"/>
    <property type="project" value="UniProtKB-EC"/>
</dbReference>